<reference evidence="2 3" key="1">
    <citation type="journal article" date="2014" name="Agronomy (Basel)">
        <title>A Draft Genome Sequence for Ensete ventricosum, the Drought-Tolerant Tree Against Hunger.</title>
        <authorList>
            <person name="Harrison J."/>
            <person name="Moore K.A."/>
            <person name="Paszkiewicz K."/>
            <person name="Jones T."/>
            <person name="Grant M."/>
            <person name="Ambacheew D."/>
            <person name="Muzemil S."/>
            <person name="Studholme D.J."/>
        </authorList>
    </citation>
    <scope>NUCLEOTIDE SEQUENCE [LARGE SCALE GENOMIC DNA]</scope>
</reference>
<proteinExistence type="predicted"/>
<evidence type="ECO:0000313" key="2">
    <source>
        <dbReference type="EMBL" id="RRT50737.1"/>
    </source>
</evidence>
<dbReference type="AlphaFoldDB" id="A0A426YGE0"/>
<sequence length="163" mass="16907">MRASNASNFTSIDVCYCDASSQKAMMVMSLRYSGGGASFHRLRVVAVAKVGRRALREIEEAKPPGNRGGNGHVAATGVATRATVEGQRQLTSVERRGGTKVANGSGGVLGRLLWQGRKKGRGYLSGRGGHDRGGGCGGCNDRGSKVQALERGATVATREDGSG</sequence>
<comment type="caution">
    <text evidence="2">The sequence shown here is derived from an EMBL/GenBank/DDBJ whole genome shotgun (WGS) entry which is preliminary data.</text>
</comment>
<gene>
    <name evidence="2" type="ORF">B296_00036135</name>
</gene>
<protein>
    <submittedName>
        <fullName evidence="2">Uncharacterized protein</fullName>
    </submittedName>
</protein>
<evidence type="ECO:0000313" key="3">
    <source>
        <dbReference type="Proteomes" id="UP000287651"/>
    </source>
</evidence>
<name>A0A426YGE0_ENSVE</name>
<feature type="region of interest" description="Disordered" evidence="1">
    <location>
        <begin position="78"/>
        <end position="101"/>
    </location>
</feature>
<evidence type="ECO:0000256" key="1">
    <source>
        <dbReference type="SAM" id="MobiDB-lite"/>
    </source>
</evidence>
<dbReference type="Proteomes" id="UP000287651">
    <property type="component" value="Unassembled WGS sequence"/>
</dbReference>
<dbReference type="EMBL" id="AMZH03012594">
    <property type="protein sequence ID" value="RRT50737.1"/>
    <property type="molecule type" value="Genomic_DNA"/>
</dbReference>
<organism evidence="2 3">
    <name type="scientific">Ensete ventricosum</name>
    <name type="common">Abyssinian banana</name>
    <name type="synonym">Musa ensete</name>
    <dbReference type="NCBI Taxonomy" id="4639"/>
    <lineage>
        <taxon>Eukaryota</taxon>
        <taxon>Viridiplantae</taxon>
        <taxon>Streptophyta</taxon>
        <taxon>Embryophyta</taxon>
        <taxon>Tracheophyta</taxon>
        <taxon>Spermatophyta</taxon>
        <taxon>Magnoliopsida</taxon>
        <taxon>Liliopsida</taxon>
        <taxon>Zingiberales</taxon>
        <taxon>Musaceae</taxon>
        <taxon>Ensete</taxon>
    </lineage>
</organism>
<accession>A0A426YGE0</accession>